<feature type="non-terminal residue" evidence="3">
    <location>
        <position position="433"/>
    </location>
</feature>
<evidence type="ECO:0000313" key="3">
    <source>
        <dbReference type="EMBL" id="CAB4040636.1"/>
    </source>
</evidence>
<feature type="domain" description="ZNFX1" evidence="2">
    <location>
        <begin position="307"/>
        <end position="409"/>
    </location>
</feature>
<dbReference type="PANTHER" id="PTHR10887:SF341">
    <property type="entry name" value="NFX1-TYPE ZINC FINGER-CONTAINING PROTEIN 1"/>
    <property type="match status" value="1"/>
</dbReference>
<dbReference type="AlphaFoldDB" id="A0A7D9LY21"/>
<feature type="region of interest" description="Disordered" evidence="1">
    <location>
        <begin position="1"/>
        <end position="40"/>
    </location>
</feature>
<dbReference type="InterPro" id="IPR045055">
    <property type="entry name" value="DNA2/NAM7-like"/>
</dbReference>
<gene>
    <name evidence="3" type="ORF">PACLA_8A057573</name>
</gene>
<proteinExistence type="predicted"/>
<accession>A0A7D9LY21</accession>
<evidence type="ECO:0000256" key="1">
    <source>
        <dbReference type="SAM" id="MobiDB-lite"/>
    </source>
</evidence>
<organism evidence="3 4">
    <name type="scientific">Paramuricea clavata</name>
    <name type="common">Red gorgonian</name>
    <name type="synonym">Violescent sea-whip</name>
    <dbReference type="NCBI Taxonomy" id="317549"/>
    <lineage>
        <taxon>Eukaryota</taxon>
        <taxon>Metazoa</taxon>
        <taxon>Cnidaria</taxon>
        <taxon>Anthozoa</taxon>
        <taxon>Octocorallia</taxon>
        <taxon>Malacalcyonacea</taxon>
        <taxon>Plexauridae</taxon>
        <taxon>Paramuricea</taxon>
    </lineage>
</organism>
<comment type="caution">
    <text evidence="3">The sequence shown here is derived from an EMBL/GenBank/DDBJ whole genome shotgun (WGS) entry which is preliminary data.</text>
</comment>
<reference evidence="3" key="1">
    <citation type="submission" date="2020-04" db="EMBL/GenBank/DDBJ databases">
        <authorList>
            <person name="Alioto T."/>
            <person name="Alioto T."/>
            <person name="Gomez Garrido J."/>
        </authorList>
    </citation>
    <scope>NUCLEOTIDE SEQUENCE</scope>
    <source>
        <strain evidence="3">A484AB</strain>
    </source>
</reference>
<dbReference type="GO" id="GO:0031380">
    <property type="term" value="C:nuclear RNA-directed RNA polymerase complex"/>
    <property type="evidence" value="ECO:0007669"/>
    <property type="project" value="TreeGrafter"/>
</dbReference>
<sequence length="433" mass="50097">MASGYNRRNTGFPRQSRGYARGGGGRGRGRRNFYGGDRSGHSGGNVRFGFNSLQKLRESDPDDIVLDLASERCLPAFRELLGKTDMSDEMIELVLEVLAIACDSNSPEYFNKLLVELPKSLFVMISLKGYVTRLCMGRKSNPQLFIERTVKLFTNILNRIPSAFVSLPLGDLELAVDMLARTRQVSAVVIQSVEQLKVIKQESLEKEIRKRELENQRRTRSRNAEIEEVGPPPEDFREMSIIPHRDDIFIEKKPYLRKNIIQGGYQNLDHYLDVQFRLLREDFLRPLREGIINLVNHGIDQQQGVFKDIRMYRNVKILYPVCSNSGLRHHIQFDNSRLRRVKWENSKRLIFGSLLCLSKDHFQTFVFATVADRDPKELAYGKLTVQFMDLTIDLQDFSRKNVYEMVETTAYFEAYNPILEGLQQTKDEDLPFQ</sequence>
<dbReference type="Pfam" id="PF25396">
    <property type="entry name" value="ZNFX1"/>
    <property type="match status" value="1"/>
</dbReference>
<dbReference type="InterPro" id="IPR057373">
    <property type="entry name" value="ZNFX1"/>
</dbReference>
<dbReference type="Proteomes" id="UP001152795">
    <property type="component" value="Unassembled WGS sequence"/>
</dbReference>
<keyword evidence="4" id="KW-1185">Reference proteome</keyword>
<dbReference type="EMBL" id="CACRXK020027059">
    <property type="protein sequence ID" value="CAB4040636.1"/>
    <property type="molecule type" value="Genomic_DNA"/>
</dbReference>
<evidence type="ECO:0000259" key="2">
    <source>
        <dbReference type="Pfam" id="PF25396"/>
    </source>
</evidence>
<dbReference type="OrthoDB" id="5960672at2759"/>
<feature type="compositionally biased region" description="Polar residues" evidence="1">
    <location>
        <begin position="1"/>
        <end position="13"/>
    </location>
</feature>
<name>A0A7D9LY21_PARCT</name>
<dbReference type="GO" id="GO:0031048">
    <property type="term" value="P:regulatory ncRNA-mediated heterochromatin formation"/>
    <property type="evidence" value="ECO:0007669"/>
    <property type="project" value="TreeGrafter"/>
</dbReference>
<evidence type="ECO:0000313" key="4">
    <source>
        <dbReference type="Proteomes" id="UP001152795"/>
    </source>
</evidence>
<protein>
    <recommendedName>
        <fullName evidence="2">ZNFX1 domain-containing protein</fullName>
    </recommendedName>
</protein>
<dbReference type="PANTHER" id="PTHR10887">
    <property type="entry name" value="DNA2/NAM7 HELICASE FAMILY"/>
    <property type="match status" value="1"/>
</dbReference>